<dbReference type="SMART" id="SM00248">
    <property type="entry name" value="ANK"/>
    <property type="match status" value="7"/>
</dbReference>
<dbReference type="OMA" id="DLEAKNW"/>
<proteinExistence type="predicted"/>
<feature type="region of interest" description="Disordered" evidence="1">
    <location>
        <begin position="16"/>
        <end position="35"/>
    </location>
</feature>
<dbReference type="SUPFAM" id="SSF48403">
    <property type="entry name" value="Ankyrin repeat"/>
    <property type="match status" value="1"/>
</dbReference>
<dbReference type="EMBL" id="KB446539">
    <property type="protein sequence ID" value="EME44369.1"/>
    <property type="molecule type" value="Genomic_DNA"/>
</dbReference>
<feature type="domain" description="Heterokaryon incompatibility" evidence="2">
    <location>
        <begin position="120"/>
        <end position="260"/>
    </location>
</feature>
<reference evidence="3 4" key="2">
    <citation type="journal article" date="2012" name="PLoS Pathog.">
        <title>Diverse lifestyles and strategies of plant pathogenesis encoded in the genomes of eighteen Dothideomycetes fungi.</title>
        <authorList>
            <person name="Ohm R.A."/>
            <person name="Feau N."/>
            <person name="Henrissat B."/>
            <person name="Schoch C.L."/>
            <person name="Horwitz B.A."/>
            <person name="Barry K.W."/>
            <person name="Condon B.J."/>
            <person name="Copeland A.C."/>
            <person name="Dhillon B."/>
            <person name="Glaser F."/>
            <person name="Hesse C.N."/>
            <person name="Kosti I."/>
            <person name="LaButti K."/>
            <person name="Lindquist E.A."/>
            <person name="Lucas S."/>
            <person name="Salamov A.A."/>
            <person name="Bradshaw R.E."/>
            <person name="Ciuffetti L."/>
            <person name="Hamelin R.C."/>
            <person name="Kema G.H.J."/>
            <person name="Lawrence C."/>
            <person name="Scott J.A."/>
            <person name="Spatafora J.W."/>
            <person name="Turgeon B.G."/>
            <person name="de Wit P.J.G.M."/>
            <person name="Zhong S."/>
            <person name="Goodwin S.B."/>
            <person name="Grigoriev I.V."/>
        </authorList>
    </citation>
    <scope>NUCLEOTIDE SEQUENCE [LARGE SCALE GENOMIC DNA]</scope>
    <source>
        <strain evidence="4">NZE10 / CBS 128990</strain>
    </source>
</reference>
<protein>
    <recommendedName>
        <fullName evidence="2">Heterokaryon incompatibility domain-containing protein</fullName>
    </recommendedName>
</protein>
<keyword evidence="4" id="KW-1185">Reference proteome</keyword>
<dbReference type="Gene3D" id="1.25.40.20">
    <property type="entry name" value="Ankyrin repeat-containing domain"/>
    <property type="match status" value="2"/>
</dbReference>
<name>N1PPL2_DOTSN</name>
<reference evidence="4" key="1">
    <citation type="journal article" date="2012" name="PLoS Genet.">
        <title>The genomes of the fungal plant pathogens Cladosporium fulvum and Dothistroma septosporum reveal adaptation to different hosts and lifestyles but also signatures of common ancestry.</title>
        <authorList>
            <person name="de Wit P.J.G.M."/>
            <person name="van der Burgt A."/>
            <person name="Oekmen B."/>
            <person name="Stergiopoulos I."/>
            <person name="Abd-Elsalam K.A."/>
            <person name="Aerts A.L."/>
            <person name="Bahkali A.H."/>
            <person name="Beenen H.G."/>
            <person name="Chettri P."/>
            <person name="Cox M.P."/>
            <person name="Datema E."/>
            <person name="de Vries R.P."/>
            <person name="Dhillon B."/>
            <person name="Ganley A.R."/>
            <person name="Griffiths S.A."/>
            <person name="Guo Y."/>
            <person name="Hamelin R.C."/>
            <person name="Henrissat B."/>
            <person name="Kabir M.S."/>
            <person name="Jashni M.K."/>
            <person name="Kema G."/>
            <person name="Klaubauf S."/>
            <person name="Lapidus A."/>
            <person name="Levasseur A."/>
            <person name="Lindquist E."/>
            <person name="Mehrabi R."/>
            <person name="Ohm R.A."/>
            <person name="Owen T.J."/>
            <person name="Salamov A."/>
            <person name="Schwelm A."/>
            <person name="Schijlen E."/>
            <person name="Sun H."/>
            <person name="van den Burg H.A."/>
            <person name="van Ham R.C.H.J."/>
            <person name="Zhang S."/>
            <person name="Goodwin S.B."/>
            <person name="Grigoriev I.V."/>
            <person name="Collemare J."/>
            <person name="Bradshaw R.E."/>
        </authorList>
    </citation>
    <scope>NUCLEOTIDE SEQUENCE [LARGE SCALE GENOMIC DNA]</scope>
    <source>
        <strain evidence="4">NZE10 / CBS 128990</strain>
    </source>
</reference>
<gene>
    <name evidence="3" type="ORF">DOTSEDRAFT_72012</name>
</gene>
<evidence type="ECO:0000313" key="3">
    <source>
        <dbReference type="EMBL" id="EME44369.1"/>
    </source>
</evidence>
<dbReference type="InterPro" id="IPR036770">
    <property type="entry name" value="Ankyrin_rpt-contain_sf"/>
</dbReference>
<dbReference type="InterPro" id="IPR002110">
    <property type="entry name" value="Ankyrin_rpt"/>
</dbReference>
<dbReference type="InterPro" id="IPR052895">
    <property type="entry name" value="HetReg/Transcr_Mod"/>
</dbReference>
<dbReference type="Pfam" id="PF06985">
    <property type="entry name" value="HET"/>
    <property type="match status" value="1"/>
</dbReference>
<dbReference type="AlphaFoldDB" id="N1PPL2"/>
<dbReference type="HOGENOM" id="CLU_386851_0_0_1"/>
<dbReference type="STRING" id="675120.N1PPL2"/>
<dbReference type="PANTHER" id="PTHR24148:SF73">
    <property type="entry name" value="HET DOMAIN PROTEIN (AFU_ORTHOLOGUE AFUA_8G01020)"/>
    <property type="match status" value="1"/>
</dbReference>
<sequence length="714" mass="80593">MSDPVLVRRFPRGQADRYSLQSSSNDDSTIDDSKNTAELFPRGATAPSTISHHEGLPQLDFLLFSDLEPSKEIGRTVKSPYEELERGTNVVRLIKVLPSTEPGAISCRSTTRSLAQAPIYTALSYTWGRPSPDCSITLNDVTILVRKNLWRCLHNVRQSATDRNKLFWIDALCIDQHNLGERTHQVGLMSSIYSTAEQVMVWLGPAYGDSNLALQTLSRWASAENVPDAEICKIWWKPHGAALRRLCERTYWSRLWILQELVLAKDVLLICGSRRAPGSALSEFLLRARTLPPMAHRDENLEYDPTMKSRAMSIFQEVQRARGETCLLDQMRISQHLRCHEPRDKVYALLGIVGRGHDGILPDYAVGLPSLLNAVLRNHHKHRSANGLLDVRRQCQELCETVGVPIAAMFPLENQDDKKAPPPEDVKRARLMDFESGLTLWWARLYGHDGVAEMLVSKLDQGLLNDHLVHCAREGNLRVIQFWLSTGLNVVDCKDDRGRNLVGVATSRDHAAVTNALLNESDIDVNSQDSEGKAAIHVAASFGLTEVLKVLLAHTETNVNMFNQDMCTPLHLAIRQSRKYSIQLLMERQDLDMNLASTRFQTPFERRLSADMRKITPLEFARSNNQADVVEMLLERSDTEVTPAKWVFQCHSPLHESIRMRKDHILRLLLVRPGVNVNYLSTRGDRPLNVALIWGTASAITMLMNHREIDLTLA</sequence>
<dbReference type="Pfam" id="PF12796">
    <property type="entry name" value="Ank_2"/>
    <property type="match status" value="1"/>
</dbReference>
<accession>N1PPL2</accession>
<evidence type="ECO:0000259" key="2">
    <source>
        <dbReference type="Pfam" id="PF06985"/>
    </source>
</evidence>
<dbReference type="InterPro" id="IPR010730">
    <property type="entry name" value="HET"/>
</dbReference>
<dbReference type="eggNOG" id="KOG4177">
    <property type="taxonomic scope" value="Eukaryota"/>
</dbReference>
<dbReference type="OrthoDB" id="3640777at2759"/>
<organism evidence="3 4">
    <name type="scientific">Dothistroma septosporum (strain NZE10 / CBS 128990)</name>
    <name type="common">Red band needle blight fungus</name>
    <name type="synonym">Mycosphaerella pini</name>
    <dbReference type="NCBI Taxonomy" id="675120"/>
    <lineage>
        <taxon>Eukaryota</taxon>
        <taxon>Fungi</taxon>
        <taxon>Dikarya</taxon>
        <taxon>Ascomycota</taxon>
        <taxon>Pezizomycotina</taxon>
        <taxon>Dothideomycetes</taxon>
        <taxon>Dothideomycetidae</taxon>
        <taxon>Mycosphaerellales</taxon>
        <taxon>Mycosphaerellaceae</taxon>
        <taxon>Dothistroma</taxon>
    </lineage>
</organism>
<evidence type="ECO:0000256" key="1">
    <source>
        <dbReference type="SAM" id="MobiDB-lite"/>
    </source>
</evidence>
<dbReference type="PANTHER" id="PTHR24148">
    <property type="entry name" value="ANKYRIN REPEAT DOMAIN-CONTAINING PROTEIN 39 HOMOLOG-RELATED"/>
    <property type="match status" value="1"/>
</dbReference>
<evidence type="ECO:0000313" key="4">
    <source>
        <dbReference type="Proteomes" id="UP000016933"/>
    </source>
</evidence>
<dbReference type="Proteomes" id="UP000016933">
    <property type="component" value="Unassembled WGS sequence"/>
</dbReference>